<proteinExistence type="predicted"/>
<dbReference type="RefSeq" id="WP_252424835.1">
    <property type="nucleotide sequence ID" value="NZ_JAMWMR010000008.1"/>
</dbReference>
<dbReference type="Proteomes" id="UP001523219">
    <property type="component" value="Unassembled WGS sequence"/>
</dbReference>
<feature type="transmembrane region" description="Helical" evidence="1">
    <location>
        <begin position="59"/>
        <end position="77"/>
    </location>
</feature>
<evidence type="ECO:0000256" key="1">
    <source>
        <dbReference type="SAM" id="Phobius"/>
    </source>
</evidence>
<name>A0ABT0ZD90_9ACTN</name>
<feature type="transmembrane region" description="Helical" evidence="1">
    <location>
        <begin position="30"/>
        <end position="47"/>
    </location>
</feature>
<keyword evidence="1" id="KW-0472">Membrane</keyword>
<organism evidence="2 3">
    <name type="scientific">Streptomyces macrolidinus</name>
    <dbReference type="NCBI Taxonomy" id="2952607"/>
    <lineage>
        <taxon>Bacteria</taxon>
        <taxon>Bacillati</taxon>
        <taxon>Actinomycetota</taxon>
        <taxon>Actinomycetes</taxon>
        <taxon>Kitasatosporales</taxon>
        <taxon>Streptomycetaceae</taxon>
        <taxon>Streptomyces</taxon>
    </lineage>
</organism>
<protein>
    <recommendedName>
        <fullName evidence="4">Integral membrane protein</fullName>
    </recommendedName>
</protein>
<dbReference type="EMBL" id="JAMWMR010000008">
    <property type="protein sequence ID" value="MCN9241547.1"/>
    <property type="molecule type" value="Genomic_DNA"/>
</dbReference>
<accession>A0ABT0ZD90</accession>
<sequence>MTDRAAEAAFTDPLTLRAWRSERRRMRTEIVLCALCFVAYVGLAAVLEDLGMRRFTLGVATVPVVLALMLWVVRLGVRREQLTRMRRVLQTYPWRDLPPIGEAHPAGQGYFRMPDPDRPEKRVQVAFSCLGRGRRWKRAVTEVRSTASVYAGDPRFACVVSTPAKLLTVRPQHEAARHPRVRPDAVSKAAWTLALTAGITEPPSNEEKFMRLLYTVRTRRGSRPPGR</sequence>
<reference evidence="2 3" key="1">
    <citation type="submission" date="2022-05" db="EMBL/GenBank/DDBJ databases">
        <title>Streptomyces sp. nov. RY43-2 isolated from soil of a peat swamp forest.</title>
        <authorList>
            <person name="Kanchanasin P."/>
            <person name="Tanasupawat S."/>
            <person name="Phongsopitanun W."/>
        </authorList>
    </citation>
    <scope>NUCLEOTIDE SEQUENCE [LARGE SCALE GENOMIC DNA]</scope>
    <source>
        <strain evidence="2 3">RY43-2</strain>
    </source>
</reference>
<comment type="caution">
    <text evidence="2">The sequence shown here is derived from an EMBL/GenBank/DDBJ whole genome shotgun (WGS) entry which is preliminary data.</text>
</comment>
<evidence type="ECO:0008006" key="4">
    <source>
        <dbReference type="Google" id="ProtNLM"/>
    </source>
</evidence>
<evidence type="ECO:0000313" key="2">
    <source>
        <dbReference type="EMBL" id="MCN9241547.1"/>
    </source>
</evidence>
<keyword evidence="1" id="KW-1133">Transmembrane helix</keyword>
<keyword evidence="1" id="KW-0812">Transmembrane</keyword>
<evidence type="ECO:0000313" key="3">
    <source>
        <dbReference type="Proteomes" id="UP001523219"/>
    </source>
</evidence>
<gene>
    <name evidence="2" type="ORF">NGF19_12225</name>
</gene>
<keyword evidence="3" id="KW-1185">Reference proteome</keyword>